<dbReference type="GO" id="GO:0005524">
    <property type="term" value="F:ATP binding"/>
    <property type="evidence" value="ECO:0007669"/>
    <property type="project" value="UniProtKB-UniRule"/>
</dbReference>
<comment type="cofactor">
    <cofactor evidence="11">
        <name>Mg(2+)</name>
        <dbReference type="ChEBI" id="CHEBI:18420"/>
    </cofactor>
</comment>
<dbReference type="Gene3D" id="1.20.1270.170">
    <property type="match status" value="1"/>
</dbReference>
<dbReference type="Proteomes" id="UP000185766">
    <property type="component" value="Unassembled WGS sequence"/>
</dbReference>
<dbReference type="GO" id="GO:0005737">
    <property type="term" value="C:cytoplasm"/>
    <property type="evidence" value="ECO:0007669"/>
    <property type="project" value="UniProtKB-SubCell"/>
</dbReference>
<feature type="binding site" evidence="11">
    <location>
        <position position="200"/>
    </location>
    <ligand>
        <name>Mg(2+)</name>
        <dbReference type="ChEBI" id="CHEBI:18420"/>
    </ligand>
</feature>
<comment type="similarity">
    <text evidence="11">Belongs to the SrkA/RdoA protein kinase family.</text>
</comment>
<keyword evidence="3 11" id="KW-0597">Phosphoprotein</keyword>
<evidence type="ECO:0000256" key="2">
    <source>
        <dbReference type="ARBA" id="ARBA00022527"/>
    </source>
</evidence>
<dbReference type="GO" id="GO:0106310">
    <property type="term" value="F:protein serine kinase activity"/>
    <property type="evidence" value="ECO:0007669"/>
    <property type="project" value="RHEA"/>
</dbReference>
<dbReference type="Gene3D" id="3.30.200.70">
    <property type="match status" value="1"/>
</dbReference>
<feature type="domain" description="Aminoglycoside phosphotransferase" evidence="12">
    <location>
        <begin position="33"/>
        <end position="256"/>
    </location>
</feature>
<evidence type="ECO:0000256" key="3">
    <source>
        <dbReference type="ARBA" id="ARBA00022553"/>
    </source>
</evidence>
<dbReference type="InterPro" id="IPR002575">
    <property type="entry name" value="Aminoglycoside_PTrfase"/>
</dbReference>
<dbReference type="GO" id="GO:0004674">
    <property type="term" value="F:protein serine/threonine kinase activity"/>
    <property type="evidence" value="ECO:0007669"/>
    <property type="project" value="UniProtKB-UniRule"/>
</dbReference>
<dbReference type="PANTHER" id="PTHR39573:SF1">
    <property type="entry name" value="STRESS RESPONSE KINASE A"/>
    <property type="match status" value="1"/>
</dbReference>
<feature type="active site" evidence="11">
    <location>
        <position position="212"/>
    </location>
</feature>
<keyword evidence="8 11" id="KW-0067">ATP-binding</keyword>
<keyword evidence="9 11" id="KW-0460">Magnesium</keyword>
<comment type="catalytic activity">
    <reaction evidence="11">
        <text>L-threonyl-[protein] + ATP = O-phospho-L-threonyl-[protein] + ADP + H(+)</text>
        <dbReference type="Rhea" id="RHEA:46608"/>
        <dbReference type="Rhea" id="RHEA-COMP:11060"/>
        <dbReference type="Rhea" id="RHEA-COMP:11605"/>
        <dbReference type="ChEBI" id="CHEBI:15378"/>
        <dbReference type="ChEBI" id="CHEBI:30013"/>
        <dbReference type="ChEBI" id="CHEBI:30616"/>
        <dbReference type="ChEBI" id="CHEBI:61977"/>
        <dbReference type="ChEBI" id="CHEBI:456216"/>
        <dbReference type="EC" id="2.7.11.1"/>
    </reaction>
</comment>
<keyword evidence="4 11" id="KW-0808">Transferase</keyword>
<feature type="active site" description="Proton acceptor" evidence="11">
    <location>
        <position position="195"/>
    </location>
</feature>
<evidence type="ECO:0000256" key="4">
    <source>
        <dbReference type="ARBA" id="ARBA00022679"/>
    </source>
</evidence>
<evidence type="ECO:0000256" key="1">
    <source>
        <dbReference type="ARBA" id="ARBA00022490"/>
    </source>
</evidence>
<feature type="binding site" evidence="11">
    <location>
        <position position="212"/>
    </location>
    <ligand>
        <name>Mg(2+)</name>
        <dbReference type="ChEBI" id="CHEBI:18420"/>
    </ligand>
</feature>
<keyword evidence="1 11" id="KW-0963">Cytoplasm</keyword>
<evidence type="ECO:0000259" key="12">
    <source>
        <dbReference type="Pfam" id="PF01636"/>
    </source>
</evidence>
<evidence type="ECO:0000313" key="14">
    <source>
        <dbReference type="Proteomes" id="UP000185766"/>
    </source>
</evidence>
<comment type="subunit">
    <text evidence="11">Monomer.</text>
</comment>
<protein>
    <recommendedName>
        <fullName evidence="11">Stress response kinase A</fullName>
        <ecNumber evidence="11">2.7.11.1</ecNumber>
    </recommendedName>
    <alternativeName>
        <fullName evidence="11">Serine/threonine-protein kinase SrkA</fullName>
    </alternativeName>
</protein>
<dbReference type="HAMAP" id="MF_01497">
    <property type="entry name" value="SrkA_kinase"/>
    <property type="match status" value="1"/>
</dbReference>
<keyword evidence="14" id="KW-1185">Reference proteome</keyword>
<evidence type="ECO:0000256" key="8">
    <source>
        <dbReference type="ARBA" id="ARBA00022840"/>
    </source>
</evidence>
<dbReference type="PANTHER" id="PTHR39573">
    <property type="entry name" value="STRESS RESPONSE KINASE A"/>
    <property type="match status" value="1"/>
</dbReference>
<organism evidence="13 14">
    <name type="scientific">Atopomonas hussainii</name>
    <dbReference type="NCBI Taxonomy" id="1429083"/>
    <lineage>
        <taxon>Bacteria</taxon>
        <taxon>Pseudomonadati</taxon>
        <taxon>Pseudomonadota</taxon>
        <taxon>Gammaproteobacteria</taxon>
        <taxon>Pseudomonadales</taxon>
        <taxon>Pseudomonadaceae</taxon>
        <taxon>Atopomonas</taxon>
    </lineage>
</organism>
<dbReference type="InterPro" id="IPR011009">
    <property type="entry name" value="Kinase-like_dom_sf"/>
</dbReference>
<comment type="function">
    <text evidence="11">A protein kinase that phosphorylates Ser and Thr residues. Probably acts to suppress the effects of stress linked to accumulation of reactive oxygen species. Probably involved in the extracytoplasmic stress response.</text>
</comment>
<evidence type="ECO:0000256" key="5">
    <source>
        <dbReference type="ARBA" id="ARBA00022723"/>
    </source>
</evidence>
<comment type="catalytic activity">
    <reaction evidence="11">
        <text>L-seryl-[protein] + ATP = O-phospho-L-seryl-[protein] + ADP + H(+)</text>
        <dbReference type="Rhea" id="RHEA:17989"/>
        <dbReference type="Rhea" id="RHEA-COMP:9863"/>
        <dbReference type="Rhea" id="RHEA-COMP:11604"/>
        <dbReference type="ChEBI" id="CHEBI:15378"/>
        <dbReference type="ChEBI" id="CHEBI:29999"/>
        <dbReference type="ChEBI" id="CHEBI:30616"/>
        <dbReference type="ChEBI" id="CHEBI:83421"/>
        <dbReference type="ChEBI" id="CHEBI:456216"/>
        <dbReference type="EC" id="2.7.11.1"/>
    </reaction>
</comment>
<proteinExistence type="inferred from homology"/>
<dbReference type="AlphaFoldDB" id="A0A1H7HMX9"/>
<evidence type="ECO:0000256" key="11">
    <source>
        <dbReference type="HAMAP-Rule" id="MF_01497"/>
    </source>
</evidence>
<evidence type="ECO:0000256" key="10">
    <source>
        <dbReference type="ARBA" id="ARBA00023016"/>
    </source>
</evidence>
<accession>A0A1H7HMX9</accession>
<gene>
    <name evidence="11" type="primary">srkA</name>
    <name evidence="13" type="ORF">SAMN05216214_10337</name>
</gene>
<evidence type="ECO:0000256" key="6">
    <source>
        <dbReference type="ARBA" id="ARBA00022741"/>
    </source>
</evidence>
<evidence type="ECO:0000256" key="7">
    <source>
        <dbReference type="ARBA" id="ARBA00022777"/>
    </source>
</evidence>
<evidence type="ECO:0000313" key="13">
    <source>
        <dbReference type="EMBL" id="SEK51641.1"/>
    </source>
</evidence>
<dbReference type="STRING" id="1429083.GCA_001885685_01633"/>
<dbReference type="Pfam" id="PF01636">
    <property type="entry name" value="APH"/>
    <property type="match status" value="1"/>
</dbReference>
<keyword evidence="6 11" id="KW-0547">Nucleotide-binding</keyword>
<sequence>MNAHPYDALTPDLILDAVDSLGLITDGRLLALNSYENRVYQVGIDEQTPLIAKFYRPERWSDAAIAEEHAFALELAAHELPVVAPLVIDGSSLFSHQGFRFALFPRRGGHSPEAEDPELLYRLGQFLGRLHNIGATQPFAHRESLTPALAQHALAALEAFTGHESGYLTAARQLIEQAQARFNAVNPSLLRGHGDCHIGNLLYRDEQLWLVDLDDTRMAPAMQDLWLLLSPEPDSQRRQLTELLDGYEEFRDFPRAELALIEPLRALRLVLHDAWLAKRWSDPAFPKAFPWFDQNGYWASQARRFDEQRRALDQPTVTLY</sequence>
<dbReference type="InterPro" id="IPR032882">
    <property type="entry name" value="SrkA/RdoA"/>
</dbReference>
<dbReference type="Gene3D" id="1.10.510.10">
    <property type="entry name" value="Transferase(Phosphotransferase) domain 1"/>
    <property type="match status" value="1"/>
</dbReference>
<keyword evidence="7 11" id="KW-0418">Kinase</keyword>
<dbReference type="EMBL" id="FOAS01000003">
    <property type="protein sequence ID" value="SEK51641.1"/>
    <property type="molecule type" value="Genomic_DNA"/>
</dbReference>
<dbReference type="NCBIfam" id="NF008738">
    <property type="entry name" value="PRK11768.1"/>
    <property type="match status" value="1"/>
</dbReference>
<comment type="subcellular location">
    <subcellularLocation>
        <location evidence="11">Cytoplasm</location>
    </subcellularLocation>
</comment>
<dbReference type="EC" id="2.7.11.1" evidence="11"/>
<dbReference type="SUPFAM" id="SSF56112">
    <property type="entry name" value="Protein kinase-like (PK-like)"/>
    <property type="match status" value="1"/>
</dbReference>
<keyword evidence="10 11" id="KW-0346">Stress response</keyword>
<dbReference type="GO" id="GO:0000287">
    <property type="term" value="F:magnesium ion binding"/>
    <property type="evidence" value="ECO:0007669"/>
    <property type="project" value="UniProtKB-UniRule"/>
</dbReference>
<reference evidence="13 14" key="1">
    <citation type="submission" date="2016-10" db="EMBL/GenBank/DDBJ databases">
        <authorList>
            <person name="de Groot N.N."/>
        </authorList>
    </citation>
    <scope>NUCLEOTIDE SEQUENCE [LARGE SCALE GENOMIC DNA]</scope>
    <source>
        <strain evidence="13 14">JCM 19513</strain>
    </source>
</reference>
<feature type="site" description="ATP" evidence="11">
    <location>
        <position position="34"/>
    </location>
</feature>
<keyword evidence="5 11" id="KW-0479">Metal-binding</keyword>
<name>A0A1H7HMX9_9GAMM</name>
<dbReference type="RefSeq" id="WP_074865097.1">
    <property type="nucleotide sequence ID" value="NZ_FOAS01000003.1"/>
</dbReference>
<keyword evidence="2 11" id="KW-0723">Serine/threonine-protein kinase</keyword>
<evidence type="ECO:0000256" key="9">
    <source>
        <dbReference type="ARBA" id="ARBA00022842"/>
    </source>
</evidence>